<dbReference type="Proteomes" id="UP000494160">
    <property type="component" value="Unassembled WGS sequence"/>
</dbReference>
<reference evidence="2" key="1">
    <citation type="submission" date="2019-10" db="EMBL/GenBank/DDBJ databases">
        <title>Lactobacillus agilis SN811 Whole Genome Sequencing Project.</title>
        <authorList>
            <person name="Suzuki S."/>
            <person name="Endo A."/>
            <person name="Maeno S."/>
            <person name="Shiwa Y."/>
            <person name="Matsutani M."/>
            <person name="Kajikawa A."/>
        </authorList>
    </citation>
    <scope>NUCLEOTIDE SEQUENCE</scope>
    <source>
        <strain evidence="2">SN811</strain>
    </source>
</reference>
<proteinExistence type="predicted"/>
<dbReference type="RefSeq" id="WP_172577191.1">
    <property type="nucleotide sequence ID" value="NZ_BLAP01000030.1"/>
</dbReference>
<dbReference type="Gene3D" id="2.40.30.200">
    <property type="match status" value="1"/>
</dbReference>
<dbReference type="Pfam" id="PF05709">
    <property type="entry name" value="Sipho_tail"/>
    <property type="match status" value="1"/>
</dbReference>
<dbReference type="AlphaFoldDB" id="A0A6F9Y4E2"/>
<name>A0A6F9Y4E2_9LACO</name>
<gene>
    <name evidence="2" type="ORF">SN811_08660</name>
</gene>
<accession>A0A6F9Y4E2</accession>
<protein>
    <submittedName>
        <fullName evidence="2">Phage protein</fullName>
    </submittedName>
</protein>
<comment type="caution">
    <text evidence="2">The sequence shown here is derived from an EMBL/GenBank/DDBJ whole genome shotgun (WGS) entry which is preliminary data.</text>
</comment>
<dbReference type="InterPro" id="IPR008841">
    <property type="entry name" value="Siphovirus-type_tail_N"/>
</dbReference>
<evidence type="ECO:0000313" key="2">
    <source>
        <dbReference type="EMBL" id="GET12366.1"/>
    </source>
</evidence>
<evidence type="ECO:0000259" key="1">
    <source>
        <dbReference type="Pfam" id="PF05709"/>
    </source>
</evidence>
<dbReference type="EMBL" id="BLAP01000030">
    <property type="protein sequence ID" value="GET12366.1"/>
    <property type="molecule type" value="Genomic_DNA"/>
</dbReference>
<sequence length="280" mass="32407">MDPYLLVKREGEDEINVESITPRLHFLGLDNNVTLTNNYTDLSGVDGSLYNFSSYGKSTTNAKFLLEFSDIYDFKLARHDIYKFFLQKKLYRVRSHEYPAKVQYVRPVNFDLNIDQDGAKYSIFTIPFENPSGYMYSLYPCNLLYTYDVGGWQIGMNLPNGQDLDYHFQNLTKFKMYNASDIEIDPYFQRHELKLIIKHVGKDPFTITNLTTNTSFKFTGTMNESDTLIVNGVNAYLNNNLVDDLTSYTYLTLAPGWNDFSVDGALDLDLTFSYHFIYLA</sequence>
<feature type="domain" description="Siphovirus-type tail component RIFT-related" evidence="1">
    <location>
        <begin position="31"/>
        <end position="129"/>
    </location>
</feature>
<organism evidence="2">
    <name type="scientific">Ligilactobacillus agilis</name>
    <dbReference type="NCBI Taxonomy" id="1601"/>
    <lineage>
        <taxon>Bacteria</taxon>
        <taxon>Bacillati</taxon>
        <taxon>Bacillota</taxon>
        <taxon>Bacilli</taxon>
        <taxon>Lactobacillales</taxon>
        <taxon>Lactobacillaceae</taxon>
        <taxon>Ligilactobacillus</taxon>
    </lineage>
</organism>